<evidence type="ECO:0000256" key="2">
    <source>
        <dbReference type="SAM" id="MobiDB-lite"/>
    </source>
</evidence>
<evidence type="ECO:0008006" key="5">
    <source>
        <dbReference type="Google" id="ProtNLM"/>
    </source>
</evidence>
<dbReference type="PANTHER" id="PTHR23169">
    <property type="entry name" value="ENVOPLAKIN"/>
    <property type="match status" value="1"/>
</dbReference>
<dbReference type="PANTHER" id="PTHR23169:SF23">
    <property type="entry name" value="SHORT STOP, ISOFORM H"/>
    <property type="match status" value="1"/>
</dbReference>
<feature type="region of interest" description="Disordered" evidence="2">
    <location>
        <begin position="222"/>
        <end position="249"/>
    </location>
</feature>
<protein>
    <recommendedName>
        <fullName evidence="5">Microtubule-actin crosslinking factor 1</fullName>
    </recommendedName>
</protein>
<evidence type="ECO:0000313" key="3">
    <source>
        <dbReference type="EMBL" id="CAG2058638.1"/>
    </source>
</evidence>
<accession>A0ABN7NYH4</accession>
<dbReference type="SMART" id="SM00150">
    <property type="entry name" value="SPEC"/>
    <property type="match status" value="8"/>
</dbReference>
<name>A0ABN7NYH4_TIMPD</name>
<keyword evidence="1" id="KW-0175">Coiled coil</keyword>
<sequence length="1007" mass="113694">MKAVSSEVEGIKTQQQDFRSFEKTHIEPLSHQIEGCNRLGQGLIQSAAGGVNTASLEKDLEKMNDKWNDLKGRLNERGRKLDVGLLQSGKFQEALDGLAKWLADTEEMVANQKPPSADYKVVKAQLQEQKFLKKMLLDRQNSMSSLFAMGNEVAAAADPVEKKAIERQLKELMLRFDNLTEGASQRMTALEQAMSVAKDFQDKMVPLLDWLDRTEKKVKDMETCSHRRREDSTTNQGTTCRSTSRYRTKTSRRSVALHNDILRKKPDFSDLTEVASNLMSLVGEDEALLLADKLQETTDRYTSLVAGSEDVGQLLEASRAGLRHLVLTYQDLQAWMEGAERRLGKYRVLAVHTDKLLEQMDDLADLTEEIANHQAQVDGTVDSGLELMKHISNDEALQLKDKLDSLQRRYNDLTSRGADLLKHAHEALPLVQQFYNCHNRLVDWMMGAEAQIQSAEPREEDIARLELDIQEFRPVLESINQVGPQLCQISPGEGAQTIEGLVTRDNRRFDAIAEQIQRKRRTHSTLKADNYEISGYISPLLLLMNPNNNNNNRFVVFLMRSLEVIGDIDELLDWFREVDGQLREAEPPSSDSSIIRVQLKEHRALNDDISSQKGRVRDVLSTAKKVLRESAQHEDTATIREKMEDLRETMDAVSALSSDRLGVLEQALPLAEHFHETHAGLGSWLDDMEQQGAKVQDILDTDNSRYGALRGELRARQQALERALQESSQFSDKLEGMLRALASTADQVSTAEPVSAHPPRIRDQIEENTTLSEDLDKRENAYDAVKRAADDVILKAGNRADPAVKDIKRKLDRLNSLWNEVQKATNDRGKSLEDALSVAERFWQELTAVMGTLQELQDSLSSQEPPAVEPSAIKEQQTVLQEIRQEIDQTKPEVDQCRQTGQELMSLCGEPDKPEVKKHIEDLDSAWDNITALYAKREENLIDAMEKAMEFHETLQNLQEFLDSAEDSFAGMGALGSDIVAVKKQIEQLKDFKSEVDPHMVKVEALN</sequence>
<proteinExistence type="predicted"/>
<evidence type="ECO:0000256" key="1">
    <source>
        <dbReference type="SAM" id="Coils"/>
    </source>
</evidence>
<dbReference type="EMBL" id="CAJPIN010007684">
    <property type="protein sequence ID" value="CAG2058638.1"/>
    <property type="molecule type" value="Genomic_DNA"/>
</dbReference>
<dbReference type="CDD" id="cd00176">
    <property type="entry name" value="SPEC"/>
    <property type="match status" value="5"/>
</dbReference>
<keyword evidence="4" id="KW-1185">Reference proteome</keyword>
<feature type="non-terminal residue" evidence="3">
    <location>
        <position position="1007"/>
    </location>
</feature>
<feature type="coiled-coil region" evidence="1">
    <location>
        <begin position="356"/>
        <end position="416"/>
    </location>
</feature>
<feature type="compositionally biased region" description="Basic and acidic residues" evidence="2">
    <location>
        <begin position="222"/>
        <end position="232"/>
    </location>
</feature>
<dbReference type="InterPro" id="IPR002017">
    <property type="entry name" value="Spectrin_repeat"/>
</dbReference>
<reference evidence="3" key="1">
    <citation type="submission" date="2021-03" db="EMBL/GenBank/DDBJ databases">
        <authorList>
            <person name="Tran Van P."/>
        </authorList>
    </citation>
    <scope>NUCLEOTIDE SEQUENCE</scope>
</reference>
<dbReference type="InterPro" id="IPR043197">
    <property type="entry name" value="Plakin"/>
</dbReference>
<dbReference type="InterPro" id="IPR018159">
    <property type="entry name" value="Spectrin/alpha-actinin"/>
</dbReference>
<comment type="caution">
    <text evidence="3">The sequence shown here is derived from an EMBL/GenBank/DDBJ whole genome shotgun (WGS) entry which is preliminary data.</text>
</comment>
<gene>
    <name evidence="3" type="ORF">TPAB3V08_LOCUS5607</name>
</gene>
<dbReference type="Proteomes" id="UP001153148">
    <property type="component" value="Unassembled WGS sequence"/>
</dbReference>
<organism evidence="3 4">
    <name type="scientific">Timema podura</name>
    <name type="common">Walking stick</name>
    <dbReference type="NCBI Taxonomy" id="61482"/>
    <lineage>
        <taxon>Eukaryota</taxon>
        <taxon>Metazoa</taxon>
        <taxon>Ecdysozoa</taxon>
        <taxon>Arthropoda</taxon>
        <taxon>Hexapoda</taxon>
        <taxon>Insecta</taxon>
        <taxon>Pterygota</taxon>
        <taxon>Neoptera</taxon>
        <taxon>Polyneoptera</taxon>
        <taxon>Phasmatodea</taxon>
        <taxon>Timematodea</taxon>
        <taxon>Timematoidea</taxon>
        <taxon>Timematidae</taxon>
        <taxon>Timema</taxon>
    </lineage>
</organism>
<dbReference type="SUPFAM" id="SSF46966">
    <property type="entry name" value="Spectrin repeat"/>
    <property type="match status" value="7"/>
</dbReference>
<dbReference type="Gene3D" id="1.20.58.60">
    <property type="match status" value="7"/>
</dbReference>
<evidence type="ECO:0000313" key="4">
    <source>
        <dbReference type="Proteomes" id="UP001153148"/>
    </source>
</evidence>
<dbReference type="Pfam" id="PF00435">
    <property type="entry name" value="Spectrin"/>
    <property type="match status" value="6"/>
</dbReference>